<keyword evidence="3" id="KW-1185">Reference proteome</keyword>
<evidence type="ECO:0000313" key="2">
    <source>
        <dbReference type="EMBL" id="KAF8451963.1"/>
    </source>
</evidence>
<name>A0AAD4C9B0_BOLED</name>
<protein>
    <submittedName>
        <fullName evidence="2">Uncharacterized protein</fullName>
    </submittedName>
</protein>
<sequence length="206" mass="22517">MVRESGGAEVVTRGMWAIGCLTAAVWTFLSLRSFSLARATSKRNPICDDAEENERELGEEHGKDDLRVGTVGSDSEAVSQILQAFGIGVLKSVILDIRTRRGNVQLQRVVWLRSAHWRNSSNEGIVFILIQTRRVSGALTPSSGIRRILQPTALPLALTLLSIIAVAAAMPIVNDMALDRRDCQSQGTQGDEFQNLRNCSGNFGRP</sequence>
<dbReference type="EMBL" id="WHUW01000001">
    <property type="protein sequence ID" value="KAF8451963.1"/>
    <property type="molecule type" value="Genomic_DNA"/>
</dbReference>
<evidence type="ECO:0000313" key="3">
    <source>
        <dbReference type="Proteomes" id="UP001194468"/>
    </source>
</evidence>
<feature type="transmembrane region" description="Helical" evidence="1">
    <location>
        <begin position="15"/>
        <end position="34"/>
    </location>
</feature>
<accession>A0AAD4C9B0</accession>
<proteinExistence type="predicted"/>
<keyword evidence="1" id="KW-0472">Membrane</keyword>
<reference evidence="2" key="2">
    <citation type="journal article" date="2020" name="Nat. Commun.">
        <title>Large-scale genome sequencing of mycorrhizal fungi provides insights into the early evolution of symbiotic traits.</title>
        <authorList>
            <person name="Miyauchi S."/>
            <person name="Kiss E."/>
            <person name="Kuo A."/>
            <person name="Drula E."/>
            <person name="Kohler A."/>
            <person name="Sanchez-Garcia M."/>
            <person name="Morin E."/>
            <person name="Andreopoulos B."/>
            <person name="Barry K.W."/>
            <person name="Bonito G."/>
            <person name="Buee M."/>
            <person name="Carver A."/>
            <person name="Chen C."/>
            <person name="Cichocki N."/>
            <person name="Clum A."/>
            <person name="Culley D."/>
            <person name="Crous P.W."/>
            <person name="Fauchery L."/>
            <person name="Girlanda M."/>
            <person name="Hayes R.D."/>
            <person name="Keri Z."/>
            <person name="LaButti K."/>
            <person name="Lipzen A."/>
            <person name="Lombard V."/>
            <person name="Magnuson J."/>
            <person name="Maillard F."/>
            <person name="Murat C."/>
            <person name="Nolan M."/>
            <person name="Ohm R.A."/>
            <person name="Pangilinan J."/>
            <person name="Pereira M.F."/>
            <person name="Perotto S."/>
            <person name="Peter M."/>
            <person name="Pfister S."/>
            <person name="Riley R."/>
            <person name="Sitrit Y."/>
            <person name="Stielow J.B."/>
            <person name="Szollosi G."/>
            <person name="Zifcakova L."/>
            <person name="Stursova M."/>
            <person name="Spatafora J.W."/>
            <person name="Tedersoo L."/>
            <person name="Vaario L.M."/>
            <person name="Yamada A."/>
            <person name="Yan M."/>
            <person name="Wang P."/>
            <person name="Xu J."/>
            <person name="Bruns T."/>
            <person name="Baldrian P."/>
            <person name="Vilgalys R."/>
            <person name="Dunand C."/>
            <person name="Henrissat B."/>
            <person name="Grigoriev I.V."/>
            <person name="Hibbett D."/>
            <person name="Nagy L.G."/>
            <person name="Martin F.M."/>
        </authorList>
    </citation>
    <scope>NUCLEOTIDE SEQUENCE</scope>
    <source>
        <strain evidence="2">BED1</strain>
    </source>
</reference>
<keyword evidence="1" id="KW-1133">Transmembrane helix</keyword>
<gene>
    <name evidence="2" type="ORF">L210DRAFT_3499116</name>
</gene>
<feature type="transmembrane region" description="Helical" evidence="1">
    <location>
        <begin position="153"/>
        <end position="173"/>
    </location>
</feature>
<reference evidence="2" key="1">
    <citation type="submission" date="2019-10" db="EMBL/GenBank/DDBJ databases">
        <authorList>
            <consortium name="DOE Joint Genome Institute"/>
            <person name="Kuo A."/>
            <person name="Miyauchi S."/>
            <person name="Kiss E."/>
            <person name="Drula E."/>
            <person name="Kohler A."/>
            <person name="Sanchez-Garcia M."/>
            <person name="Andreopoulos B."/>
            <person name="Barry K.W."/>
            <person name="Bonito G."/>
            <person name="Buee M."/>
            <person name="Carver A."/>
            <person name="Chen C."/>
            <person name="Cichocki N."/>
            <person name="Clum A."/>
            <person name="Culley D."/>
            <person name="Crous P.W."/>
            <person name="Fauchery L."/>
            <person name="Girlanda M."/>
            <person name="Hayes R."/>
            <person name="Keri Z."/>
            <person name="LaButti K."/>
            <person name="Lipzen A."/>
            <person name="Lombard V."/>
            <person name="Magnuson J."/>
            <person name="Maillard F."/>
            <person name="Morin E."/>
            <person name="Murat C."/>
            <person name="Nolan M."/>
            <person name="Ohm R."/>
            <person name="Pangilinan J."/>
            <person name="Pereira M."/>
            <person name="Perotto S."/>
            <person name="Peter M."/>
            <person name="Riley R."/>
            <person name="Sitrit Y."/>
            <person name="Stielow B."/>
            <person name="Szollosi G."/>
            <person name="Zifcakova L."/>
            <person name="Stursova M."/>
            <person name="Spatafora J.W."/>
            <person name="Tedersoo L."/>
            <person name="Vaario L.-M."/>
            <person name="Yamada A."/>
            <person name="Yan M."/>
            <person name="Wang P."/>
            <person name="Xu J."/>
            <person name="Bruns T."/>
            <person name="Baldrian P."/>
            <person name="Vilgalys R."/>
            <person name="Henrissat B."/>
            <person name="Grigoriev I.V."/>
            <person name="Hibbett D."/>
            <person name="Nagy L.G."/>
            <person name="Martin F.M."/>
        </authorList>
    </citation>
    <scope>NUCLEOTIDE SEQUENCE</scope>
    <source>
        <strain evidence="2">BED1</strain>
    </source>
</reference>
<evidence type="ECO:0000256" key="1">
    <source>
        <dbReference type="SAM" id="Phobius"/>
    </source>
</evidence>
<dbReference type="AlphaFoldDB" id="A0AAD4C9B0"/>
<comment type="caution">
    <text evidence="2">The sequence shown here is derived from an EMBL/GenBank/DDBJ whole genome shotgun (WGS) entry which is preliminary data.</text>
</comment>
<keyword evidence="1" id="KW-0812">Transmembrane</keyword>
<organism evidence="2 3">
    <name type="scientific">Boletus edulis BED1</name>
    <dbReference type="NCBI Taxonomy" id="1328754"/>
    <lineage>
        <taxon>Eukaryota</taxon>
        <taxon>Fungi</taxon>
        <taxon>Dikarya</taxon>
        <taxon>Basidiomycota</taxon>
        <taxon>Agaricomycotina</taxon>
        <taxon>Agaricomycetes</taxon>
        <taxon>Agaricomycetidae</taxon>
        <taxon>Boletales</taxon>
        <taxon>Boletineae</taxon>
        <taxon>Boletaceae</taxon>
        <taxon>Boletoideae</taxon>
        <taxon>Boletus</taxon>
    </lineage>
</organism>
<dbReference type="Proteomes" id="UP001194468">
    <property type="component" value="Unassembled WGS sequence"/>
</dbReference>